<dbReference type="Pfam" id="PF00593">
    <property type="entry name" value="TonB_dep_Rec_b-barrel"/>
    <property type="match status" value="1"/>
</dbReference>
<keyword evidence="14" id="KW-1185">Reference proteome</keyword>
<keyword evidence="5 9" id="KW-0798">TonB box</keyword>
<comment type="subcellular location">
    <subcellularLocation>
        <location evidence="1 8">Cell outer membrane</location>
        <topology evidence="1 8">Multi-pass membrane protein</topology>
    </subcellularLocation>
</comment>
<proteinExistence type="inferred from homology"/>
<dbReference type="GO" id="GO:0009279">
    <property type="term" value="C:cell outer membrane"/>
    <property type="evidence" value="ECO:0007669"/>
    <property type="project" value="UniProtKB-SubCell"/>
</dbReference>
<dbReference type="PROSITE" id="PS52016">
    <property type="entry name" value="TONB_DEPENDENT_REC_3"/>
    <property type="match status" value="1"/>
</dbReference>
<dbReference type="InterPro" id="IPR023996">
    <property type="entry name" value="TonB-dep_OMP_SusC/RagA"/>
</dbReference>
<sequence>MDQKTFTGFIMFLFGLITTVYSQQTVTGTVTESQGPLPGVNIVIKGTQNGTTTDFDGNYTLSDVNNDAVLVFSYIGFITKEVPVAGQTIIDVTLEEDAAALDEIIVVGYGTQSKREVTGAISQIKSKDIAQVVVANPTAALQGKLAGVQVESAGGAPGSATNVFVRGVSSLTNSFPLYVVDGTVVDDIVFLNPKDIIDLQVLKDATSAAIYGTRAANGVIIITTNRGKKNSSPTVNVDIRGGINTQAKELDLLNGSEYIQFLNQRRVNDGLAGNIVDPGIDTDFQDLTINSGAIQDYGFNISAGNDDSSYYFSANYYNEEGLLISEDFQRINARLNSQFQIGKFKIQESFAFAENTFTRNQSFGNQGPTLPILNAFNPNNEGGFEAVDGDIYGVGGTNKFALANLLDDENTERNLLGNINIAYEIIDGLTAKVNFGVDYKNIYRNTFLPTFFQSNTDATNNLNEANDLTEVRAEILSTNVEPNLNYKKVFGDHSVDVLLGGARQEVDFNSLAVYAQGLPSNNIRNIGNFTDQVENTGGGKFLSRLFSYYARVNYKLKDRYLFTGIVRRDATSRFSSDDDLNTGVFPSFSLGWVVSEEDFWPEDGFINTLKLRGGYGELGSQNIGDYVYQSVLNPTSNVAFANNPAQGFSITSLVDESISFETSATTNIGADLTMFNNSIKLSLDYFSRNNEDVLLAVDIPSTTGSGAPVIQNAAAINNKGFELEASYKHDTGSDFTFDIGLNIAAITNELTEAPNPILGPIINEEQTRVNRYEEGQPLGFFFGFETDGIYNSQAEIDNDPFLANDPDRRALLQPGDFRRVDTNGDGRIDESDRTNLGDPTPDFTYGINFTGNYKKFDFGLFFNGVQGSEIYNVTKFFGVFFADDNKFGLVRDAFTPTNTDTNIPRVSNLDPAGNQLPSDFFVEDGSFFRLKTLEIGYDLTDVIGSEWVKSGRVFFNMQNVFVITGYSGYDPEVGSTSGAQADADTGFFGFRDVTNPILGRGLDVRAQPRPRTFIMGLQFSF</sequence>
<keyword evidence="3 8" id="KW-1134">Transmembrane beta strand</keyword>
<keyword evidence="7 8" id="KW-0998">Cell outer membrane</keyword>
<evidence type="ECO:0000256" key="7">
    <source>
        <dbReference type="ARBA" id="ARBA00023237"/>
    </source>
</evidence>
<protein>
    <recommendedName>
        <fullName evidence="15">SusC/RagA family TonB-linked outer membrane protein</fullName>
    </recommendedName>
</protein>
<evidence type="ECO:0000259" key="11">
    <source>
        <dbReference type="Pfam" id="PF00593"/>
    </source>
</evidence>
<dbReference type="Gene3D" id="2.60.40.1120">
    <property type="entry name" value="Carboxypeptidase-like, regulatory domain"/>
    <property type="match status" value="1"/>
</dbReference>
<evidence type="ECO:0000259" key="12">
    <source>
        <dbReference type="Pfam" id="PF07715"/>
    </source>
</evidence>
<evidence type="ECO:0000256" key="5">
    <source>
        <dbReference type="ARBA" id="ARBA00023077"/>
    </source>
</evidence>
<name>A0A163D3I6_9FLAO</name>
<evidence type="ECO:0000256" key="10">
    <source>
        <dbReference type="SAM" id="MobiDB-lite"/>
    </source>
</evidence>
<evidence type="ECO:0008006" key="15">
    <source>
        <dbReference type="Google" id="ProtNLM"/>
    </source>
</evidence>
<evidence type="ECO:0000256" key="3">
    <source>
        <dbReference type="ARBA" id="ARBA00022452"/>
    </source>
</evidence>
<dbReference type="InterPro" id="IPR037066">
    <property type="entry name" value="Plug_dom_sf"/>
</dbReference>
<evidence type="ECO:0000313" key="14">
    <source>
        <dbReference type="Proteomes" id="UP000076715"/>
    </source>
</evidence>
<dbReference type="OrthoDB" id="9768177at2"/>
<dbReference type="Pfam" id="PF07715">
    <property type="entry name" value="Plug"/>
    <property type="match status" value="1"/>
</dbReference>
<evidence type="ECO:0000256" key="6">
    <source>
        <dbReference type="ARBA" id="ARBA00023136"/>
    </source>
</evidence>
<feature type="domain" description="TonB-dependent receptor-like beta-barrel" evidence="11">
    <location>
        <begin position="362"/>
        <end position="959"/>
    </location>
</feature>
<dbReference type="InterPro" id="IPR012910">
    <property type="entry name" value="Plug_dom"/>
</dbReference>
<feature type="compositionally biased region" description="Basic and acidic residues" evidence="10">
    <location>
        <begin position="820"/>
        <end position="835"/>
    </location>
</feature>
<keyword evidence="6 8" id="KW-0472">Membrane</keyword>
<dbReference type="STRING" id="1642818.AWE51_16605"/>
<dbReference type="InterPro" id="IPR008969">
    <property type="entry name" value="CarboxyPept-like_regulatory"/>
</dbReference>
<evidence type="ECO:0000256" key="2">
    <source>
        <dbReference type="ARBA" id="ARBA00022448"/>
    </source>
</evidence>
<dbReference type="InterPro" id="IPR000531">
    <property type="entry name" value="Beta-barrel_TonB"/>
</dbReference>
<dbReference type="InterPro" id="IPR039426">
    <property type="entry name" value="TonB-dep_rcpt-like"/>
</dbReference>
<dbReference type="NCBIfam" id="TIGR04057">
    <property type="entry name" value="SusC_RagA_signa"/>
    <property type="match status" value="1"/>
</dbReference>
<dbReference type="Gene3D" id="2.40.170.20">
    <property type="entry name" value="TonB-dependent receptor, beta-barrel domain"/>
    <property type="match status" value="1"/>
</dbReference>
<evidence type="ECO:0000256" key="8">
    <source>
        <dbReference type="PROSITE-ProRule" id="PRU01360"/>
    </source>
</evidence>
<comment type="caution">
    <text evidence="13">The sequence shown here is derived from an EMBL/GenBank/DDBJ whole genome shotgun (WGS) entry which is preliminary data.</text>
</comment>
<dbReference type="RefSeq" id="WP_066308316.1">
    <property type="nucleotide sequence ID" value="NZ_LQRT01000001.1"/>
</dbReference>
<dbReference type="NCBIfam" id="TIGR04056">
    <property type="entry name" value="OMP_RagA_SusC"/>
    <property type="match status" value="1"/>
</dbReference>
<evidence type="ECO:0000256" key="1">
    <source>
        <dbReference type="ARBA" id="ARBA00004571"/>
    </source>
</evidence>
<feature type="region of interest" description="Disordered" evidence="10">
    <location>
        <begin position="820"/>
        <end position="839"/>
    </location>
</feature>
<dbReference type="Gene3D" id="2.170.130.10">
    <property type="entry name" value="TonB-dependent receptor, plug domain"/>
    <property type="match status" value="1"/>
</dbReference>
<keyword evidence="4 8" id="KW-0812">Transmembrane</keyword>
<comment type="similarity">
    <text evidence="8 9">Belongs to the TonB-dependent receptor family.</text>
</comment>
<dbReference type="Proteomes" id="UP000076715">
    <property type="component" value="Unassembled WGS sequence"/>
</dbReference>
<evidence type="ECO:0000256" key="4">
    <source>
        <dbReference type="ARBA" id="ARBA00022692"/>
    </source>
</evidence>
<dbReference type="InterPro" id="IPR023997">
    <property type="entry name" value="TonB-dep_OMP_SusC/RagA_CS"/>
</dbReference>
<dbReference type="EMBL" id="LQRT01000001">
    <property type="protein sequence ID" value="KZS42967.1"/>
    <property type="molecule type" value="Genomic_DNA"/>
</dbReference>
<dbReference type="SUPFAM" id="SSF49464">
    <property type="entry name" value="Carboxypeptidase regulatory domain-like"/>
    <property type="match status" value="1"/>
</dbReference>
<dbReference type="SUPFAM" id="SSF56935">
    <property type="entry name" value="Porins"/>
    <property type="match status" value="1"/>
</dbReference>
<evidence type="ECO:0000256" key="9">
    <source>
        <dbReference type="RuleBase" id="RU003357"/>
    </source>
</evidence>
<reference evidence="13 14" key="1">
    <citation type="submission" date="2016-01" db="EMBL/GenBank/DDBJ databases">
        <title>The draft genome sequence of Aquimarina sp. RZW4-3-2.</title>
        <authorList>
            <person name="Wang Y."/>
        </authorList>
    </citation>
    <scope>NUCLEOTIDE SEQUENCE [LARGE SCALE GENOMIC DNA]</scope>
    <source>
        <strain evidence="13 14">RZW4-3-2</strain>
    </source>
</reference>
<dbReference type="Pfam" id="PF13715">
    <property type="entry name" value="CarbopepD_reg_2"/>
    <property type="match status" value="1"/>
</dbReference>
<dbReference type="InterPro" id="IPR036942">
    <property type="entry name" value="Beta-barrel_TonB_sf"/>
</dbReference>
<organism evidence="13 14">
    <name type="scientific">Aquimarina aggregata</name>
    <dbReference type="NCBI Taxonomy" id="1642818"/>
    <lineage>
        <taxon>Bacteria</taxon>
        <taxon>Pseudomonadati</taxon>
        <taxon>Bacteroidota</taxon>
        <taxon>Flavobacteriia</taxon>
        <taxon>Flavobacteriales</taxon>
        <taxon>Flavobacteriaceae</taxon>
        <taxon>Aquimarina</taxon>
    </lineage>
</organism>
<feature type="domain" description="TonB-dependent receptor plug" evidence="12">
    <location>
        <begin position="114"/>
        <end position="219"/>
    </location>
</feature>
<evidence type="ECO:0000313" key="13">
    <source>
        <dbReference type="EMBL" id="KZS42967.1"/>
    </source>
</evidence>
<accession>A0A163D3I6</accession>
<dbReference type="AlphaFoldDB" id="A0A163D3I6"/>
<gene>
    <name evidence="13" type="ORF">AWE51_16605</name>
</gene>
<keyword evidence="2 8" id="KW-0813">Transport</keyword>